<feature type="region of interest" description="Disordered" evidence="1">
    <location>
        <begin position="187"/>
        <end position="207"/>
    </location>
</feature>
<evidence type="ECO:0000313" key="3">
    <source>
        <dbReference type="Proteomes" id="UP000245609"/>
    </source>
</evidence>
<proteinExistence type="predicted"/>
<feature type="non-terminal residue" evidence="2">
    <location>
        <position position="224"/>
    </location>
</feature>
<dbReference type="EMBL" id="MBFS01001989">
    <property type="protein sequence ID" value="PVV00433.1"/>
    <property type="molecule type" value="Genomic_DNA"/>
</dbReference>
<dbReference type="Proteomes" id="UP000245609">
    <property type="component" value="Unassembled WGS sequence"/>
</dbReference>
<evidence type="ECO:0000313" key="2">
    <source>
        <dbReference type="EMBL" id="PVV00433.1"/>
    </source>
</evidence>
<name>A0A2T9Z760_9FUNG</name>
<organism evidence="2 3">
    <name type="scientific">Smittium megazygosporum</name>
    <dbReference type="NCBI Taxonomy" id="133381"/>
    <lineage>
        <taxon>Eukaryota</taxon>
        <taxon>Fungi</taxon>
        <taxon>Fungi incertae sedis</taxon>
        <taxon>Zoopagomycota</taxon>
        <taxon>Kickxellomycotina</taxon>
        <taxon>Harpellomycetes</taxon>
        <taxon>Harpellales</taxon>
        <taxon>Legeriomycetaceae</taxon>
        <taxon>Smittium</taxon>
    </lineage>
</organism>
<accession>A0A2T9Z760</accession>
<reference evidence="2 3" key="1">
    <citation type="journal article" date="2018" name="MBio">
        <title>Comparative Genomics Reveals the Core Gene Toolbox for the Fungus-Insect Symbiosis.</title>
        <authorList>
            <person name="Wang Y."/>
            <person name="Stata M."/>
            <person name="Wang W."/>
            <person name="Stajich J.E."/>
            <person name="White M.M."/>
            <person name="Moncalvo J.M."/>
        </authorList>
    </citation>
    <scope>NUCLEOTIDE SEQUENCE [LARGE SCALE GENOMIC DNA]</scope>
    <source>
        <strain evidence="2 3">SC-DP-2</strain>
    </source>
</reference>
<protein>
    <submittedName>
        <fullName evidence="2">Uncharacterized protein</fullName>
    </submittedName>
</protein>
<gene>
    <name evidence="2" type="ORF">BB560_005183</name>
</gene>
<sequence length="224" mass="25673">MNMAFPGIQPHLYFLIDSTDLFSSIKLSENIEKDKKRYILSLKTSILTILSNFKANISLLTTWNFSFVDPKTSSTFIYDKKSLKPTKTTVNNKTRLRVKKVRLEISPLNFKYFEDQLKIYFDSYVSSTKESKITVELPTNQTPGKLENSSKAGKRLKNLRNLLMSLETDVGWEVHLSGEKKVSPVDIKTKKYNPQAPSNLHLDATFPKKPNDLQRLGLLEHEGN</sequence>
<comment type="caution">
    <text evidence="2">The sequence shown here is derived from an EMBL/GenBank/DDBJ whole genome shotgun (WGS) entry which is preliminary data.</text>
</comment>
<keyword evidence="3" id="KW-1185">Reference proteome</keyword>
<dbReference type="AlphaFoldDB" id="A0A2T9Z760"/>
<evidence type="ECO:0000256" key="1">
    <source>
        <dbReference type="SAM" id="MobiDB-lite"/>
    </source>
</evidence>